<proteinExistence type="predicted"/>
<gene>
    <name evidence="2" type="ORF">B0T14DRAFT_490644</name>
</gene>
<sequence length="107" mass="11481">MKLSISLTASLAVLASASPQTRCRRASSYSCTPNHRGWQVCSTAHQWAYAGACSTGQICRYYGPSGSPDCVGPNAAWPPAKIWQPPRQIMTSKVDRGGARVGVRVNE</sequence>
<feature type="signal peptide" evidence="1">
    <location>
        <begin position="1"/>
        <end position="17"/>
    </location>
</feature>
<accession>A0AA39XE28</accession>
<dbReference type="EMBL" id="JAULSU010000001">
    <property type="protein sequence ID" value="KAK0632251.1"/>
    <property type="molecule type" value="Genomic_DNA"/>
</dbReference>
<evidence type="ECO:0000313" key="2">
    <source>
        <dbReference type="EMBL" id="KAK0632251.1"/>
    </source>
</evidence>
<feature type="chain" id="PRO_5041315801" evidence="1">
    <location>
        <begin position="18"/>
        <end position="107"/>
    </location>
</feature>
<organism evidence="2 3">
    <name type="scientific">Immersiella caudata</name>
    <dbReference type="NCBI Taxonomy" id="314043"/>
    <lineage>
        <taxon>Eukaryota</taxon>
        <taxon>Fungi</taxon>
        <taxon>Dikarya</taxon>
        <taxon>Ascomycota</taxon>
        <taxon>Pezizomycotina</taxon>
        <taxon>Sordariomycetes</taxon>
        <taxon>Sordariomycetidae</taxon>
        <taxon>Sordariales</taxon>
        <taxon>Lasiosphaeriaceae</taxon>
        <taxon>Immersiella</taxon>
    </lineage>
</organism>
<evidence type="ECO:0000256" key="1">
    <source>
        <dbReference type="SAM" id="SignalP"/>
    </source>
</evidence>
<name>A0AA39XE28_9PEZI</name>
<dbReference type="Proteomes" id="UP001175000">
    <property type="component" value="Unassembled WGS sequence"/>
</dbReference>
<comment type="caution">
    <text evidence="2">The sequence shown here is derived from an EMBL/GenBank/DDBJ whole genome shotgun (WGS) entry which is preliminary data.</text>
</comment>
<keyword evidence="3" id="KW-1185">Reference proteome</keyword>
<reference evidence="2" key="1">
    <citation type="submission" date="2023-06" db="EMBL/GenBank/DDBJ databases">
        <title>Genome-scale phylogeny and comparative genomics of the fungal order Sordariales.</title>
        <authorList>
            <consortium name="Lawrence Berkeley National Laboratory"/>
            <person name="Hensen N."/>
            <person name="Bonometti L."/>
            <person name="Westerberg I."/>
            <person name="Brannstrom I.O."/>
            <person name="Guillou S."/>
            <person name="Cros-Aarteil S."/>
            <person name="Calhoun S."/>
            <person name="Haridas S."/>
            <person name="Kuo A."/>
            <person name="Mondo S."/>
            <person name="Pangilinan J."/>
            <person name="Riley R."/>
            <person name="Labutti K."/>
            <person name="Andreopoulos B."/>
            <person name="Lipzen A."/>
            <person name="Chen C."/>
            <person name="Yanf M."/>
            <person name="Daum C."/>
            <person name="Ng V."/>
            <person name="Clum A."/>
            <person name="Steindorff A."/>
            <person name="Ohm R."/>
            <person name="Martin F."/>
            <person name="Silar P."/>
            <person name="Natvig D."/>
            <person name="Lalanne C."/>
            <person name="Gautier V."/>
            <person name="Ament-Velasquez S.L."/>
            <person name="Kruys A."/>
            <person name="Hutchinson M.I."/>
            <person name="Powell A.J."/>
            <person name="Barry K."/>
            <person name="Miller A.N."/>
            <person name="Grigoriev I.V."/>
            <person name="Debuchy R."/>
            <person name="Gladieux P."/>
            <person name="Thoren M.H."/>
            <person name="Johannesson H."/>
        </authorList>
    </citation>
    <scope>NUCLEOTIDE SEQUENCE</scope>
    <source>
        <strain evidence="2">CBS 606.72</strain>
    </source>
</reference>
<evidence type="ECO:0000313" key="3">
    <source>
        <dbReference type="Proteomes" id="UP001175000"/>
    </source>
</evidence>
<protein>
    <submittedName>
        <fullName evidence="2">Uncharacterized protein</fullName>
    </submittedName>
</protein>
<keyword evidence="1" id="KW-0732">Signal</keyword>
<dbReference type="AlphaFoldDB" id="A0AA39XE28"/>